<keyword evidence="6" id="KW-1185">Reference proteome</keyword>
<dbReference type="Proteomes" id="UP000244754">
    <property type="component" value="Chromosome"/>
</dbReference>
<dbReference type="GO" id="GO:0016829">
    <property type="term" value="F:lyase activity"/>
    <property type="evidence" value="ECO:0007669"/>
    <property type="project" value="UniProtKB-KW"/>
</dbReference>
<evidence type="ECO:0000259" key="4">
    <source>
        <dbReference type="Pfam" id="PF03328"/>
    </source>
</evidence>
<dbReference type="PIRSF" id="PIRSF015582">
    <property type="entry name" value="Cit_lyase_B"/>
    <property type="match status" value="1"/>
</dbReference>
<dbReference type="EMBL" id="CP026948">
    <property type="protein sequence ID" value="AWB83456.1"/>
    <property type="molecule type" value="Genomic_DNA"/>
</dbReference>
<gene>
    <name evidence="5" type="ORF">C3E79_02250</name>
</gene>
<dbReference type="InterPro" id="IPR015813">
    <property type="entry name" value="Pyrv/PenolPyrv_kinase-like_dom"/>
</dbReference>
<reference evidence="6" key="1">
    <citation type="submission" date="2018-01" db="EMBL/GenBank/DDBJ databases">
        <authorList>
            <person name="Li J."/>
        </authorList>
    </citation>
    <scope>NUCLEOTIDE SEQUENCE [LARGE SCALE GENOMIC DNA]</scope>
    <source>
        <strain evidence="6">2184</strain>
    </source>
</reference>
<evidence type="ECO:0000313" key="6">
    <source>
        <dbReference type="Proteomes" id="UP000244754"/>
    </source>
</evidence>
<protein>
    <submittedName>
        <fullName evidence="5">CoA ester lyase</fullName>
    </submittedName>
</protein>
<comment type="cofactor">
    <cofactor evidence="1">
        <name>Mg(2+)</name>
        <dbReference type="ChEBI" id="CHEBI:18420"/>
    </cofactor>
</comment>
<dbReference type="InterPro" id="IPR005000">
    <property type="entry name" value="Aldolase/citrate-lyase_domain"/>
</dbReference>
<dbReference type="GO" id="GO:0006107">
    <property type="term" value="P:oxaloacetate metabolic process"/>
    <property type="evidence" value="ECO:0007669"/>
    <property type="project" value="TreeGrafter"/>
</dbReference>
<dbReference type="Pfam" id="PF03328">
    <property type="entry name" value="HpcH_HpaI"/>
    <property type="match status" value="1"/>
</dbReference>
<evidence type="ECO:0000313" key="5">
    <source>
        <dbReference type="EMBL" id="AWB83456.1"/>
    </source>
</evidence>
<organism evidence="5 6">
    <name type="scientific">Corynebacterium liangguodongii</name>
    <dbReference type="NCBI Taxonomy" id="2079535"/>
    <lineage>
        <taxon>Bacteria</taxon>
        <taxon>Bacillati</taxon>
        <taxon>Actinomycetota</taxon>
        <taxon>Actinomycetes</taxon>
        <taxon>Mycobacteriales</taxon>
        <taxon>Corynebacteriaceae</taxon>
        <taxon>Corynebacterium</taxon>
    </lineage>
</organism>
<dbReference type="AlphaFoldDB" id="A0A2S0WCH3"/>
<keyword evidence="5" id="KW-0456">Lyase</keyword>
<dbReference type="Gene3D" id="3.20.20.60">
    <property type="entry name" value="Phosphoenolpyruvate-binding domains"/>
    <property type="match status" value="1"/>
</dbReference>
<accession>A0A2S0WCH3</accession>
<dbReference type="PANTHER" id="PTHR32308">
    <property type="entry name" value="LYASE BETA SUBUNIT, PUTATIVE (AFU_ORTHOLOGUE AFUA_4G13030)-RELATED"/>
    <property type="match status" value="1"/>
</dbReference>
<dbReference type="KEGG" id="clia:C3E79_02250"/>
<dbReference type="OrthoDB" id="5172636at2"/>
<evidence type="ECO:0000256" key="1">
    <source>
        <dbReference type="ARBA" id="ARBA00001946"/>
    </source>
</evidence>
<sequence>MNTPWLPAGPALLFTPADRADRFATALERADMVILDLEDGCRPENKQAARENITASGLDPARTIVRVNPSATEHFARDLAAISATAYRQVMLPKAESASDVSALLAALPDAQVIALIETPRGVLRADEIAAHNGVVAMFWGAEDLTAGLGGSSSRHGDGTYRDVPRAARAWVQLAAAANGKAALDSVYVNIGDLEGLRAEAADAAALGYAATVCIHPSQVAVIREQYRPSDDEVDWARRLLAEAENNRGAFAFEGRMVDEPLFRQAQSIARRAANKGKAN</sequence>
<name>A0A2S0WCH3_9CORY</name>
<keyword evidence="2" id="KW-0479">Metal-binding</keyword>
<dbReference type="InterPro" id="IPR040442">
    <property type="entry name" value="Pyrv_kinase-like_dom_sf"/>
</dbReference>
<feature type="domain" description="HpcH/HpaI aldolase/citrate lyase" evidence="4">
    <location>
        <begin position="12"/>
        <end position="217"/>
    </location>
</feature>
<evidence type="ECO:0000256" key="2">
    <source>
        <dbReference type="ARBA" id="ARBA00022723"/>
    </source>
</evidence>
<dbReference type="InterPro" id="IPR011206">
    <property type="entry name" value="Citrate_lyase_beta/mcl1/mcl2"/>
</dbReference>
<dbReference type="SUPFAM" id="SSF51621">
    <property type="entry name" value="Phosphoenolpyruvate/pyruvate domain"/>
    <property type="match status" value="1"/>
</dbReference>
<dbReference type="RefSeq" id="WP_108403446.1">
    <property type="nucleotide sequence ID" value="NZ_CP026948.1"/>
</dbReference>
<proteinExistence type="predicted"/>
<dbReference type="GO" id="GO:0000287">
    <property type="term" value="F:magnesium ion binding"/>
    <property type="evidence" value="ECO:0007669"/>
    <property type="project" value="TreeGrafter"/>
</dbReference>
<dbReference type="PANTHER" id="PTHR32308:SF10">
    <property type="entry name" value="CITRATE LYASE SUBUNIT BETA"/>
    <property type="match status" value="1"/>
</dbReference>
<keyword evidence="3" id="KW-0460">Magnesium</keyword>
<evidence type="ECO:0000256" key="3">
    <source>
        <dbReference type="ARBA" id="ARBA00022842"/>
    </source>
</evidence>